<reference evidence="4 5" key="1">
    <citation type="submission" date="2017-03" db="EMBL/GenBank/DDBJ databases">
        <title>Genome sequence of Clostridium oryzae DSM 28571.</title>
        <authorList>
            <person name="Poehlein A."/>
            <person name="Daniel R."/>
        </authorList>
    </citation>
    <scope>NUCLEOTIDE SEQUENCE [LARGE SCALE GENOMIC DNA]</scope>
    <source>
        <strain evidence="4 5">DSM 28571</strain>
    </source>
</reference>
<dbReference type="EMBL" id="MZGV01000066">
    <property type="protein sequence ID" value="OPJ58010.1"/>
    <property type="molecule type" value="Genomic_DNA"/>
</dbReference>
<dbReference type="RefSeq" id="WP_079427448.1">
    <property type="nucleotide sequence ID" value="NZ_MZGV01000066.1"/>
</dbReference>
<dbReference type="InterPro" id="IPR030678">
    <property type="entry name" value="Peptide/Ni-bd"/>
</dbReference>
<dbReference type="GO" id="GO:0015833">
    <property type="term" value="P:peptide transport"/>
    <property type="evidence" value="ECO:0007669"/>
    <property type="project" value="TreeGrafter"/>
</dbReference>
<dbReference type="GO" id="GO:1904680">
    <property type="term" value="F:peptide transmembrane transporter activity"/>
    <property type="evidence" value="ECO:0007669"/>
    <property type="project" value="TreeGrafter"/>
</dbReference>
<dbReference type="GO" id="GO:0043190">
    <property type="term" value="C:ATP-binding cassette (ABC) transporter complex"/>
    <property type="evidence" value="ECO:0007669"/>
    <property type="project" value="InterPro"/>
</dbReference>
<proteinExistence type="predicted"/>
<keyword evidence="5" id="KW-1185">Reference proteome</keyword>
<feature type="domain" description="Solute-binding protein family 5" evidence="3">
    <location>
        <begin position="114"/>
        <end position="505"/>
    </location>
</feature>
<keyword evidence="2" id="KW-0732">Signal</keyword>
<dbReference type="Gene3D" id="3.90.76.10">
    <property type="entry name" value="Dipeptide-binding Protein, Domain 1"/>
    <property type="match status" value="1"/>
</dbReference>
<gene>
    <name evidence="4" type="primary">oppA_1</name>
    <name evidence="4" type="ORF">CLORY_38080</name>
</gene>
<dbReference type="SUPFAM" id="SSF53850">
    <property type="entry name" value="Periplasmic binding protein-like II"/>
    <property type="match status" value="1"/>
</dbReference>
<feature type="region of interest" description="Disordered" evidence="1">
    <location>
        <begin position="24"/>
        <end position="64"/>
    </location>
</feature>
<dbReference type="PANTHER" id="PTHR30290:SF82">
    <property type="entry name" value="ABC-TYPE DIPEPTIDE_OLIGOPEPTIDE TRANSPORT SYSTEM, PERIPLASMIC COMPONENT"/>
    <property type="match status" value="1"/>
</dbReference>
<dbReference type="Gene3D" id="3.10.105.10">
    <property type="entry name" value="Dipeptide-binding Protein, Domain 3"/>
    <property type="match status" value="1"/>
</dbReference>
<dbReference type="GO" id="GO:0042597">
    <property type="term" value="C:periplasmic space"/>
    <property type="evidence" value="ECO:0007669"/>
    <property type="project" value="UniProtKB-ARBA"/>
</dbReference>
<dbReference type="Pfam" id="PF00496">
    <property type="entry name" value="SBP_bac_5"/>
    <property type="match status" value="1"/>
</dbReference>
<protein>
    <submittedName>
        <fullName evidence="4">Periplasmic oligopeptide-binding protein</fullName>
    </submittedName>
</protein>
<dbReference type="InterPro" id="IPR039424">
    <property type="entry name" value="SBP_5"/>
</dbReference>
<evidence type="ECO:0000256" key="2">
    <source>
        <dbReference type="SAM" id="SignalP"/>
    </source>
</evidence>
<name>A0A1V4IDP9_9CLOT</name>
<dbReference type="AlphaFoldDB" id="A0A1V4IDP9"/>
<evidence type="ECO:0000313" key="5">
    <source>
        <dbReference type="Proteomes" id="UP000190080"/>
    </source>
</evidence>
<evidence type="ECO:0000313" key="4">
    <source>
        <dbReference type="EMBL" id="OPJ58010.1"/>
    </source>
</evidence>
<feature type="signal peptide" evidence="2">
    <location>
        <begin position="1"/>
        <end position="26"/>
    </location>
</feature>
<dbReference type="OrthoDB" id="9772924at2"/>
<organism evidence="4 5">
    <name type="scientific">Clostridium oryzae</name>
    <dbReference type="NCBI Taxonomy" id="1450648"/>
    <lineage>
        <taxon>Bacteria</taxon>
        <taxon>Bacillati</taxon>
        <taxon>Bacillota</taxon>
        <taxon>Clostridia</taxon>
        <taxon>Eubacteriales</taxon>
        <taxon>Clostridiaceae</taxon>
        <taxon>Clostridium</taxon>
    </lineage>
</organism>
<dbReference type="STRING" id="1450648.CLORY_38080"/>
<dbReference type="Gene3D" id="3.40.190.10">
    <property type="entry name" value="Periplasmic binding protein-like II"/>
    <property type="match status" value="1"/>
</dbReference>
<accession>A0A1V4IDP9</accession>
<feature type="chain" id="PRO_5012686093" evidence="2">
    <location>
        <begin position="27"/>
        <end position="626"/>
    </location>
</feature>
<evidence type="ECO:0000256" key="1">
    <source>
        <dbReference type="SAM" id="MobiDB-lite"/>
    </source>
</evidence>
<dbReference type="PANTHER" id="PTHR30290">
    <property type="entry name" value="PERIPLASMIC BINDING COMPONENT OF ABC TRANSPORTER"/>
    <property type="match status" value="1"/>
</dbReference>
<dbReference type="Proteomes" id="UP000190080">
    <property type="component" value="Unassembled WGS sequence"/>
</dbReference>
<sequence>MNKRLKKFCVILAVATMITSLGTGCAKSKTKDDSSKPNKTTVNKTKGKTTKKTDDKNSTPRNETLYFNGQQWGAVNDWNPMSSNSNNAMGVTQKDSSRTLIYETLYMYNMLDGKMYPLLADGDPVWNSNRTQLTVKINKDAKWSDGTPVTAQDVAYTFDTNVKYKSAGGSDYAQYIKSVKATDDSTVVFTAVLNSKGQAKNPLKVEEYLPRQYVMQKAYLQKVEERDNHNANKIKTDKMEDLVASGPYKPYIANDQKVVFQRDDNYWGKASSMWGKLPVPKYIAHNIFKDNAAGDTAFKNGEVDVSQQFISDVQSMMSGGKVSTYLPESPYYVAATMPTAWYNLKKTGLNNVTIRKAIAMAVDYDQIIKTAMSGYSPSFKDVPRSLMNPTNAEQSLLDKSSLKKYQWTGNDIAGAKKLLDKAGIKDTNGDGIREYKGKKLSFKAECPQGWSDWNASLEIVAAAGKKIGIDIQTYFPDANTFYDDLSNKHFDIAMWSPSGAGISNPWTRAFGILSSSYNKMKTQMIGNFSGFADKRADQLLELIPHETDQAKLKSYYTELTKIYLTQVPSFSLMYRPEVFYTVNESIWTNFPQQGSKSDKGVEIPPYDLTDGYGIAGLYSLKLVNGK</sequence>
<dbReference type="InterPro" id="IPR000914">
    <property type="entry name" value="SBP_5_dom"/>
</dbReference>
<comment type="caution">
    <text evidence="4">The sequence shown here is derived from an EMBL/GenBank/DDBJ whole genome shotgun (WGS) entry which is preliminary data.</text>
</comment>
<evidence type="ECO:0000259" key="3">
    <source>
        <dbReference type="Pfam" id="PF00496"/>
    </source>
</evidence>
<dbReference type="PROSITE" id="PS51257">
    <property type="entry name" value="PROKAR_LIPOPROTEIN"/>
    <property type="match status" value="1"/>
</dbReference>
<dbReference type="PIRSF" id="PIRSF002741">
    <property type="entry name" value="MppA"/>
    <property type="match status" value="1"/>
</dbReference>
<dbReference type="CDD" id="cd08509">
    <property type="entry name" value="PBP2_TmCBP_oligosaccharides_like"/>
    <property type="match status" value="1"/>
</dbReference>